<evidence type="ECO:0000313" key="6">
    <source>
        <dbReference type="EMBL" id="SVC34408.1"/>
    </source>
</evidence>
<dbReference type="PRINTS" id="PR00335">
    <property type="entry name" value="KUPTAKETRKA"/>
</dbReference>
<name>A0A382LC70_9ZZZZ</name>
<dbReference type="PROSITE" id="PS51201">
    <property type="entry name" value="RCK_N"/>
    <property type="match status" value="1"/>
</dbReference>
<dbReference type="InterPro" id="IPR006036">
    <property type="entry name" value="K_uptake_TrkA"/>
</dbReference>
<sequence length="139" mass="15067">MYVVIVGAGRIGVRLARWMQDSGSEVTLIELNKERSEIVKQSLGEVAIQGDGCSSLVLGEAGVSRADIFVTTTGADDVNLLTCQVAKHHYGVEKTISTVYLPEHEHLFKMLGVDMTINLTNLAVECLEAGMADLFVEEV</sequence>
<organism evidence="6">
    <name type="scientific">marine metagenome</name>
    <dbReference type="NCBI Taxonomy" id="408172"/>
    <lineage>
        <taxon>unclassified sequences</taxon>
        <taxon>metagenomes</taxon>
        <taxon>ecological metagenomes</taxon>
    </lineage>
</organism>
<evidence type="ECO:0000259" key="5">
    <source>
        <dbReference type="PROSITE" id="PS51201"/>
    </source>
</evidence>
<dbReference type="GO" id="GO:0005886">
    <property type="term" value="C:plasma membrane"/>
    <property type="evidence" value="ECO:0007669"/>
    <property type="project" value="InterPro"/>
</dbReference>
<proteinExistence type="predicted"/>
<dbReference type="InterPro" id="IPR003148">
    <property type="entry name" value="RCK_N"/>
</dbReference>
<feature type="domain" description="RCK N-terminal" evidence="5">
    <location>
        <begin position="1"/>
        <end position="117"/>
    </location>
</feature>
<keyword evidence="4" id="KW-0406">Ion transport</keyword>
<dbReference type="InterPro" id="IPR036291">
    <property type="entry name" value="NAD(P)-bd_dom_sf"/>
</dbReference>
<dbReference type="InterPro" id="IPR050721">
    <property type="entry name" value="Trk_Ktr_HKT_K-transport"/>
</dbReference>
<evidence type="ECO:0000256" key="4">
    <source>
        <dbReference type="ARBA" id="ARBA00023065"/>
    </source>
</evidence>
<dbReference type="AlphaFoldDB" id="A0A382LC70"/>
<keyword evidence="2" id="KW-0633">Potassium transport</keyword>
<keyword evidence="1" id="KW-0813">Transport</keyword>
<dbReference type="GO" id="GO:0015079">
    <property type="term" value="F:potassium ion transmembrane transporter activity"/>
    <property type="evidence" value="ECO:0007669"/>
    <property type="project" value="InterPro"/>
</dbReference>
<keyword evidence="3" id="KW-0630">Potassium</keyword>
<dbReference type="SUPFAM" id="SSF51735">
    <property type="entry name" value="NAD(P)-binding Rossmann-fold domains"/>
    <property type="match status" value="1"/>
</dbReference>
<dbReference type="PANTHER" id="PTHR43833:SF5">
    <property type="entry name" value="TRK SYSTEM POTASSIUM UPTAKE PROTEIN TRKA"/>
    <property type="match status" value="1"/>
</dbReference>
<evidence type="ECO:0000256" key="1">
    <source>
        <dbReference type="ARBA" id="ARBA00022448"/>
    </source>
</evidence>
<accession>A0A382LC70</accession>
<reference evidence="6" key="1">
    <citation type="submission" date="2018-05" db="EMBL/GenBank/DDBJ databases">
        <authorList>
            <person name="Lanie J.A."/>
            <person name="Ng W.-L."/>
            <person name="Kazmierczak K.M."/>
            <person name="Andrzejewski T.M."/>
            <person name="Davidsen T.M."/>
            <person name="Wayne K.J."/>
            <person name="Tettelin H."/>
            <person name="Glass J.I."/>
            <person name="Rusch D."/>
            <person name="Podicherti R."/>
            <person name="Tsui H.-C.T."/>
            <person name="Winkler M.E."/>
        </authorList>
    </citation>
    <scope>NUCLEOTIDE SEQUENCE</scope>
</reference>
<dbReference type="PANTHER" id="PTHR43833">
    <property type="entry name" value="POTASSIUM CHANNEL PROTEIN 2-RELATED-RELATED"/>
    <property type="match status" value="1"/>
</dbReference>
<dbReference type="Pfam" id="PF02254">
    <property type="entry name" value="TrkA_N"/>
    <property type="match status" value="1"/>
</dbReference>
<evidence type="ECO:0000256" key="2">
    <source>
        <dbReference type="ARBA" id="ARBA00022538"/>
    </source>
</evidence>
<gene>
    <name evidence="6" type="ORF">METZ01_LOCUS287262</name>
</gene>
<dbReference type="EMBL" id="UINC01086181">
    <property type="protein sequence ID" value="SVC34408.1"/>
    <property type="molecule type" value="Genomic_DNA"/>
</dbReference>
<dbReference type="Gene3D" id="3.40.50.720">
    <property type="entry name" value="NAD(P)-binding Rossmann-like Domain"/>
    <property type="match status" value="1"/>
</dbReference>
<evidence type="ECO:0000256" key="3">
    <source>
        <dbReference type="ARBA" id="ARBA00022958"/>
    </source>
</evidence>
<protein>
    <recommendedName>
        <fullName evidence="5">RCK N-terminal domain-containing protein</fullName>
    </recommendedName>
</protein>